<dbReference type="PANTHER" id="PTHR12126">
    <property type="entry name" value="NADH-UBIQUINONE OXIDOREDUCTASE 39 KDA SUBUNIT-RELATED"/>
    <property type="match status" value="1"/>
</dbReference>
<evidence type="ECO:0000313" key="4">
    <source>
        <dbReference type="Proteomes" id="UP001642482"/>
    </source>
</evidence>
<dbReference type="EMBL" id="CAWUHD010000040">
    <property type="protein sequence ID" value="CAK7221581.1"/>
    <property type="molecule type" value="Genomic_DNA"/>
</dbReference>
<dbReference type="CDD" id="cd05271">
    <property type="entry name" value="NDUFA9_like_SDR_a"/>
    <property type="match status" value="1"/>
</dbReference>
<feature type="domain" description="NAD-dependent epimerase/dehydratase" evidence="2">
    <location>
        <begin position="56"/>
        <end position="177"/>
    </location>
</feature>
<protein>
    <submittedName>
        <fullName evidence="3">Protein-lysine N-methyltransferase efm5</fullName>
    </submittedName>
</protein>
<dbReference type="PANTHER" id="PTHR12126:SF11">
    <property type="entry name" value="NADH DEHYDROGENASE [UBIQUINONE] 1 ALPHA SUBCOMPLEX SUBUNIT 9, MITOCHONDRIAL"/>
    <property type="match status" value="1"/>
</dbReference>
<evidence type="ECO:0000259" key="2">
    <source>
        <dbReference type="Pfam" id="PF01370"/>
    </source>
</evidence>
<dbReference type="SUPFAM" id="SSF51735">
    <property type="entry name" value="NAD(P)-binding Rossmann-fold domains"/>
    <property type="match status" value="1"/>
</dbReference>
<feature type="region of interest" description="Disordered" evidence="1">
    <location>
        <begin position="356"/>
        <end position="380"/>
    </location>
</feature>
<proteinExistence type="predicted"/>
<sequence>MSSLPAAAVRSSQKMARSVLQQQQRRALSDVTITRTGKPIIRVQGGRSSLGGHTATVFGATGALGRYIVNRLARQGCTVVVPFREEMAKRHLKVTGDLGRIVFMEYDLRNTASIEESVRHSDVVYNLVGRNYPTKNFSLEDVHVEGTERIAEAVAKYDVDRYIHVSSYNADPNSPSEFYATKGRGERVAREIFPETTIVRPAPMFGFEDNLLLRLAGIYNVFTANNMQERYWPVHVIDVGQALELMLYDDNTAGQTFELYGPKNYSTAELAEIVDREIFKKRRHINLPKALLKPAATLLNKALWWPVLSGEDVEREFIDQTIDENAKTFKDLGIENPGEIADFTYHYLQGYRSSSNYDLPPTTEREKREERKYLHVVDDQ</sequence>
<accession>A0ABP0BQ62</accession>
<comment type="caution">
    <text evidence="3">The sequence shown here is derived from an EMBL/GenBank/DDBJ whole genome shotgun (WGS) entry which is preliminary data.</text>
</comment>
<dbReference type="InterPro" id="IPR001509">
    <property type="entry name" value="Epimerase_deHydtase"/>
</dbReference>
<organism evidence="3 4">
    <name type="scientific">Sporothrix eucalyptigena</name>
    <dbReference type="NCBI Taxonomy" id="1812306"/>
    <lineage>
        <taxon>Eukaryota</taxon>
        <taxon>Fungi</taxon>
        <taxon>Dikarya</taxon>
        <taxon>Ascomycota</taxon>
        <taxon>Pezizomycotina</taxon>
        <taxon>Sordariomycetes</taxon>
        <taxon>Sordariomycetidae</taxon>
        <taxon>Ophiostomatales</taxon>
        <taxon>Ophiostomataceae</taxon>
        <taxon>Sporothrix</taxon>
    </lineage>
</organism>
<dbReference type="Pfam" id="PF01370">
    <property type="entry name" value="Epimerase"/>
    <property type="match status" value="1"/>
</dbReference>
<reference evidence="3 4" key="1">
    <citation type="submission" date="2024-01" db="EMBL/GenBank/DDBJ databases">
        <authorList>
            <person name="Allen C."/>
            <person name="Tagirdzhanova G."/>
        </authorList>
    </citation>
    <scope>NUCLEOTIDE SEQUENCE [LARGE SCALE GENOMIC DNA]</scope>
</reference>
<evidence type="ECO:0000313" key="3">
    <source>
        <dbReference type="EMBL" id="CAK7221581.1"/>
    </source>
</evidence>
<feature type="compositionally biased region" description="Basic and acidic residues" evidence="1">
    <location>
        <begin position="363"/>
        <end position="380"/>
    </location>
</feature>
<dbReference type="InterPro" id="IPR051207">
    <property type="entry name" value="ComplexI_NDUFA9_subunit"/>
</dbReference>
<dbReference type="Proteomes" id="UP001642482">
    <property type="component" value="Unassembled WGS sequence"/>
</dbReference>
<keyword evidence="4" id="KW-1185">Reference proteome</keyword>
<dbReference type="Gene3D" id="3.40.50.720">
    <property type="entry name" value="NAD(P)-binding Rossmann-like Domain"/>
    <property type="match status" value="1"/>
</dbReference>
<gene>
    <name evidence="3" type="primary">EFM5</name>
    <name evidence="3" type="ORF">SEUCBS140593_004619</name>
</gene>
<name>A0ABP0BQ62_9PEZI</name>
<dbReference type="InterPro" id="IPR036291">
    <property type="entry name" value="NAD(P)-bd_dom_sf"/>
</dbReference>
<evidence type="ECO:0000256" key="1">
    <source>
        <dbReference type="SAM" id="MobiDB-lite"/>
    </source>
</evidence>